<evidence type="ECO:0000313" key="2">
    <source>
        <dbReference type="Proteomes" id="UP001523392"/>
    </source>
</evidence>
<accession>A0ABT1DEN6</accession>
<evidence type="ECO:0008006" key="3">
    <source>
        <dbReference type="Google" id="ProtNLM"/>
    </source>
</evidence>
<evidence type="ECO:0000313" key="1">
    <source>
        <dbReference type="EMBL" id="MCO6419430.1"/>
    </source>
</evidence>
<feature type="non-terminal residue" evidence="1">
    <location>
        <position position="1"/>
    </location>
</feature>
<dbReference type="EMBL" id="JAFIRR010000193">
    <property type="protein sequence ID" value="MCO6419430.1"/>
    <property type="molecule type" value="Genomic_DNA"/>
</dbReference>
<reference evidence="1 2" key="1">
    <citation type="submission" date="2021-12" db="EMBL/GenBank/DDBJ databases">
        <title>Siccirubricoccus leaddurans sp. nov., a high concentration Zn2+ tolerance bacterium.</title>
        <authorList>
            <person name="Cao Y."/>
        </authorList>
    </citation>
    <scope>NUCLEOTIDE SEQUENCE [LARGE SCALE GENOMIC DNA]</scope>
    <source>
        <strain evidence="1 2">KC 17139</strain>
    </source>
</reference>
<dbReference type="RefSeq" id="WP_252956075.1">
    <property type="nucleotide sequence ID" value="NZ_JAFIRR010000193.1"/>
</dbReference>
<proteinExistence type="predicted"/>
<dbReference type="Proteomes" id="UP001523392">
    <property type="component" value="Unassembled WGS sequence"/>
</dbReference>
<comment type="caution">
    <text evidence="1">The sequence shown here is derived from an EMBL/GenBank/DDBJ whole genome shotgun (WGS) entry which is preliminary data.</text>
</comment>
<gene>
    <name evidence="1" type="ORF">JYK14_25180</name>
</gene>
<organism evidence="1 2">
    <name type="scientific">Siccirubricoccus soli</name>
    <dbReference type="NCBI Taxonomy" id="2899147"/>
    <lineage>
        <taxon>Bacteria</taxon>
        <taxon>Pseudomonadati</taxon>
        <taxon>Pseudomonadota</taxon>
        <taxon>Alphaproteobacteria</taxon>
        <taxon>Acetobacterales</taxon>
        <taxon>Roseomonadaceae</taxon>
        <taxon>Siccirubricoccus</taxon>
    </lineage>
</organism>
<name>A0ABT1DEN6_9PROT</name>
<keyword evidence="2" id="KW-1185">Reference proteome</keyword>
<protein>
    <recommendedName>
        <fullName evidence="3">Flagellar assembly protein FliH/Type III secretion system HrpE domain-containing protein</fullName>
    </recommendedName>
</protein>
<sequence>QAERSTRALEAIAAALTEQEAALTAAAEASAQALAELLLAALDAALPAAAARLAPESVAGLAATLAPLLAEGRSVTLFVAPGLAEPVAVRLADPRIGLAEDPALAPGDARAEWRGGGATLSLAARRQAAAALLASFGLTPTPEEC</sequence>